<comment type="catalytic activity">
    <reaction evidence="7">
        <text>L-threonyl-[protein] + ATP = O-phospho-L-threonyl-[protein] + ADP + H(+)</text>
        <dbReference type="Rhea" id="RHEA:46608"/>
        <dbReference type="Rhea" id="RHEA-COMP:11060"/>
        <dbReference type="Rhea" id="RHEA-COMP:11605"/>
        <dbReference type="ChEBI" id="CHEBI:15378"/>
        <dbReference type="ChEBI" id="CHEBI:30013"/>
        <dbReference type="ChEBI" id="CHEBI:30616"/>
        <dbReference type="ChEBI" id="CHEBI:61977"/>
        <dbReference type="ChEBI" id="CHEBI:456216"/>
        <dbReference type="EC" id="2.7.11.1"/>
    </reaction>
</comment>
<keyword evidence="3" id="KW-0808">Transferase</keyword>
<reference evidence="12 13" key="1">
    <citation type="submission" date="2022-11" db="EMBL/GenBank/DDBJ databases">
        <title>Minimal conservation of predation-associated metabolite biosynthetic gene clusters underscores biosynthetic potential of Myxococcota including descriptions for ten novel species: Archangium lansinium sp. nov., Myxococcus landrumus sp. nov., Nannocystis bai.</title>
        <authorList>
            <person name="Ahearne A."/>
            <person name="Stevens C."/>
            <person name="Phillips K."/>
        </authorList>
    </citation>
    <scope>NUCLEOTIDE SEQUENCE [LARGE SCALE GENOMIC DNA]</scope>
    <source>
        <strain evidence="12 13">MIWBW</strain>
    </source>
</reference>
<proteinExistence type="predicted"/>
<protein>
    <recommendedName>
        <fullName evidence="1">non-specific serine/threonine protein kinase</fullName>
        <ecNumber evidence="1">2.7.11.1</ecNumber>
    </recommendedName>
</protein>
<dbReference type="Gene3D" id="1.10.510.10">
    <property type="entry name" value="Transferase(Phosphotransferase) domain 1"/>
    <property type="match status" value="1"/>
</dbReference>
<feature type="compositionally biased region" description="Basic and acidic residues" evidence="9">
    <location>
        <begin position="331"/>
        <end position="347"/>
    </location>
</feature>
<dbReference type="Proteomes" id="UP001207654">
    <property type="component" value="Unassembled WGS sequence"/>
</dbReference>
<dbReference type="PROSITE" id="PS50011">
    <property type="entry name" value="PROTEIN_KINASE_DOM"/>
    <property type="match status" value="1"/>
</dbReference>
<evidence type="ECO:0000256" key="1">
    <source>
        <dbReference type="ARBA" id="ARBA00012513"/>
    </source>
</evidence>
<sequence length="623" mass="68536">MTSPLHPDLLQPGDTVRHYRVVRRLGAGGFSTVLLVEHESREYSMKVATRPANREDETRTDERAFREAVALGHFRHPHLPEVRELGRWPDLESGFFFVVTEHIPGCTFNAWRWKTQSSLYRFVGELAEVARVLAELHERGLVHRDLKADNILIRDGDERPFFIDFGSAYLPGAYTLTEVLPPSTFHNLPPECAAFLLGGAWETGARLPATPAMDLYAFGALLYEALTDCHPFNPRLPRAELALAIELLPPTPPLRLDPRVPPGLNDLTLRLLAKKPEQRPPSARAVHEELIRMLEAEGKTEHWRMSYAFEVGRPETALEARGEPTQQSEEPTPRPDEDPEPLREEAKAQVPLPAGQTKDARKPPGWWAYGGLALLVLALAWVLLGIGGKAVRAGCVSTVEMVCSGAVIPEKGPHPMFPSSRADDTSVQPMPSRPLSGLCALLCTCAASAHLAACATTPVRPDMGLILEQCPPEARATARRLGLHPVMQVELETFTCAGSEDSVQECANAINVRTGPVVGIMLLSNEEVLKVTGEAKVFPDRVYISFDQVYPTPEGPPVPFCGVALNDNRDRFGVTTHAALPPADGLDIVPAKVDRSPDTAVLRFPIVYTYVQGPEDSTFQPRR</sequence>
<organism evidence="12 13">
    <name type="scientific">Archangium lansingense</name>
    <dbReference type="NCBI Taxonomy" id="2995310"/>
    <lineage>
        <taxon>Bacteria</taxon>
        <taxon>Pseudomonadati</taxon>
        <taxon>Myxococcota</taxon>
        <taxon>Myxococcia</taxon>
        <taxon>Myxococcales</taxon>
        <taxon>Cystobacterineae</taxon>
        <taxon>Archangiaceae</taxon>
        <taxon>Archangium</taxon>
    </lineage>
</organism>
<dbReference type="CDD" id="cd14014">
    <property type="entry name" value="STKc_PknB_like"/>
    <property type="match status" value="1"/>
</dbReference>
<keyword evidence="4" id="KW-0547">Nucleotide-binding</keyword>
<feature type="region of interest" description="Disordered" evidence="9">
    <location>
        <begin position="317"/>
        <end position="361"/>
    </location>
</feature>
<dbReference type="InterPro" id="IPR008271">
    <property type="entry name" value="Ser/Thr_kinase_AS"/>
</dbReference>
<keyword evidence="10" id="KW-0812">Transmembrane</keyword>
<accession>A0ABT4AJJ3</accession>
<feature type="transmembrane region" description="Helical" evidence="10">
    <location>
        <begin position="366"/>
        <end position="384"/>
    </location>
</feature>
<evidence type="ECO:0000256" key="7">
    <source>
        <dbReference type="ARBA" id="ARBA00047899"/>
    </source>
</evidence>
<dbReference type="SUPFAM" id="SSF56112">
    <property type="entry name" value="Protein kinase-like (PK-like)"/>
    <property type="match status" value="1"/>
</dbReference>
<evidence type="ECO:0000256" key="2">
    <source>
        <dbReference type="ARBA" id="ARBA00022527"/>
    </source>
</evidence>
<dbReference type="InterPro" id="IPR050660">
    <property type="entry name" value="NEK_Ser/Thr_kinase"/>
</dbReference>
<dbReference type="EC" id="2.7.11.1" evidence="1"/>
<keyword evidence="2" id="KW-0723">Serine/threonine-protein kinase</keyword>
<evidence type="ECO:0000256" key="10">
    <source>
        <dbReference type="SAM" id="Phobius"/>
    </source>
</evidence>
<gene>
    <name evidence="12" type="ORF">OV287_46240</name>
</gene>
<comment type="catalytic activity">
    <reaction evidence="8">
        <text>L-seryl-[protein] + ATP = O-phospho-L-seryl-[protein] + ADP + H(+)</text>
        <dbReference type="Rhea" id="RHEA:17989"/>
        <dbReference type="Rhea" id="RHEA-COMP:9863"/>
        <dbReference type="Rhea" id="RHEA-COMP:11604"/>
        <dbReference type="ChEBI" id="CHEBI:15378"/>
        <dbReference type="ChEBI" id="CHEBI:29999"/>
        <dbReference type="ChEBI" id="CHEBI:30616"/>
        <dbReference type="ChEBI" id="CHEBI:83421"/>
        <dbReference type="ChEBI" id="CHEBI:456216"/>
        <dbReference type="EC" id="2.7.11.1"/>
    </reaction>
</comment>
<dbReference type="Gene3D" id="3.30.200.20">
    <property type="entry name" value="Phosphorylase Kinase, domain 1"/>
    <property type="match status" value="1"/>
</dbReference>
<evidence type="ECO:0000256" key="5">
    <source>
        <dbReference type="ARBA" id="ARBA00022777"/>
    </source>
</evidence>
<evidence type="ECO:0000313" key="13">
    <source>
        <dbReference type="Proteomes" id="UP001207654"/>
    </source>
</evidence>
<dbReference type="Pfam" id="PF00069">
    <property type="entry name" value="Pkinase"/>
    <property type="match status" value="1"/>
</dbReference>
<dbReference type="SMART" id="SM00220">
    <property type="entry name" value="S_TKc"/>
    <property type="match status" value="1"/>
</dbReference>
<feature type="domain" description="Protein kinase" evidence="11">
    <location>
        <begin position="19"/>
        <end position="291"/>
    </location>
</feature>
<dbReference type="PANTHER" id="PTHR43671">
    <property type="entry name" value="SERINE/THREONINE-PROTEIN KINASE NEK"/>
    <property type="match status" value="1"/>
</dbReference>
<evidence type="ECO:0000256" key="3">
    <source>
        <dbReference type="ARBA" id="ARBA00022679"/>
    </source>
</evidence>
<evidence type="ECO:0000259" key="11">
    <source>
        <dbReference type="PROSITE" id="PS50011"/>
    </source>
</evidence>
<evidence type="ECO:0000256" key="9">
    <source>
        <dbReference type="SAM" id="MobiDB-lite"/>
    </source>
</evidence>
<evidence type="ECO:0000256" key="8">
    <source>
        <dbReference type="ARBA" id="ARBA00048679"/>
    </source>
</evidence>
<dbReference type="RefSeq" id="WP_267540457.1">
    <property type="nucleotide sequence ID" value="NZ_JAPNKA010000001.1"/>
</dbReference>
<dbReference type="PANTHER" id="PTHR43671:SF98">
    <property type="entry name" value="SERINE_THREONINE-PROTEIN KINASE NEK11"/>
    <property type="match status" value="1"/>
</dbReference>
<dbReference type="PROSITE" id="PS00108">
    <property type="entry name" value="PROTEIN_KINASE_ST"/>
    <property type="match status" value="1"/>
</dbReference>
<keyword evidence="10" id="KW-0472">Membrane</keyword>
<dbReference type="InterPro" id="IPR011009">
    <property type="entry name" value="Kinase-like_dom_sf"/>
</dbReference>
<dbReference type="InterPro" id="IPR000719">
    <property type="entry name" value="Prot_kinase_dom"/>
</dbReference>
<evidence type="ECO:0000256" key="6">
    <source>
        <dbReference type="ARBA" id="ARBA00022840"/>
    </source>
</evidence>
<comment type="caution">
    <text evidence="12">The sequence shown here is derived from an EMBL/GenBank/DDBJ whole genome shotgun (WGS) entry which is preliminary data.</text>
</comment>
<keyword evidence="13" id="KW-1185">Reference proteome</keyword>
<keyword evidence="10" id="KW-1133">Transmembrane helix</keyword>
<evidence type="ECO:0000256" key="4">
    <source>
        <dbReference type="ARBA" id="ARBA00022741"/>
    </source>
</evidence>
<dbReference type="GO" id="GO:0016301">
    <property type="term" value="F:kinase activity"/>
    <property type="evidence" value="ECO:0007669"/>
    <property type="project" value="UniProtKB-KW"/>
</dbReference>
<evidence type="ECO:0000313" key="12">
    <source>
        <dbReference type="EMBL" id="MCY1081873.1"/>
    </source>
</evidence>
<name>A0ABT4AJJ3_9BACT</name>
<dbReference type="EMBL" id="JAPNKA010000001">
    <property type="protein sequence ID" value="MCY1081873.1"/>
    <property type="molecule type" value="Genomic_DNA"/>
</dbReference>
<keyword evidence="6" id="KW-0067">ATP-binding</keyword>
<keyword evidence="5 12" id="KW-0418">Kinase</keyword>